<dbReference type="PANTHER" id="PTHR46008:SF2">
    <property type="entry name" value="LEAF RUST 10 DISEASE-RESISTANCE LOCUS RECEPTOR-LIKE PROTEIN KINASE-LIKE 1.4"/>
    <property type="match status" value="1"/>
</dbReference>
<dbReference type="Pfam" id="PF14380">
    <property type="entry name" value="WAK_assoc"/>
    <property type="match status" value="1"/>
</dbReference>
<dbReference type="PROSITE" id="PS50011">
    <property type="entry name" value="PROTEIN_KINASE_DOM"/>
    <property type="match status" value="1"/>
</dbReference>
<evidence type="ECO:0000256" key="9">
    <source>
        <dbReference type="ARBA" id="ARBA00022840"/>
    </source>
</evidence>
<dbReference type="InterPro" id="IPR000719">
    <property type="entry name" value="Prot_kinase_dom"/>
</dbReference>
<comment type="subcellular location">
    <subcellularLocation>
        <location evidence="1">Membrane</location>
        <topology evidence="1">Single-pass membrane protein</topology>
    </subcellularLocation>
</comment>
<evidence type="ECO:0000313" key="19">
    <source>
        <dbReference type="EMBL" id="KAK4260788.1"/>
    </source>
</evidence>
<comment type="catalytic activity">
    <reaction evidence="14">
        <text>L-seryl-[protein] + ATP = O-phospho-L-seryl-[protein] + ADP + H(+)</text>
        <dbReference type="Rhea" id="RHEA:17989"/>
        <dbReference type="Rhea" id="RHEA-COMP:9863"/>
        <dbReference type="Rhea" id="RHEA-COMP:11604"/>
        <dbReference type="ChEBI" id="CHEBI:15378"/>
        <dbReference type="ChEBI" id="CHEBI:29999"/>
        <dbReference type="ChEBI" id="CHEBI:30616"/>
        <dbReference type="ChEBI" id="CHEBI:83421"/>
        <dbReference type="ChEBI" id="CHEBI:456216"/>
        <dbReference type="EC" id="2.7.11.1"/>
    </reaction>
</comment>
<dbReference type="Gene3D" id="1.10.510.10">
    <property type="entry name" value="Transferase(Phosphotransferase) domain 1"/>
    <property type="match status" value="1"/>
</dbReference>
<evidence type="ECO:0000313" key="20">
    <source>
        <dbReference type="Proteomes" id="UP001293593"/>
    </source>
</evidence>
<evidence type="ECO:0000256" key="14">
    <source>
        <dbReference type="ARBA" id="ARBA00048679"/>
    </source>
</evidence>
<name>A0AAE1J2G8_9FABA</name>
<evidence type="ECO:0000256" key="10">
    <source>
        <dbReference type="ARBA" id="ARBA00022989"/>
    </source>
</evidence>
<keyword evidence="9 15" id="KW-0067">ATP-binding</keyword>
<proteinExistence type="predicted"/>
<keyword evidence="12" id="KW-0325">Glycoprotein</keyword>
<reference evidence="19" key="1">
    <citation type="submission" date="2023-10" db="EMBL/GenBank/DDBJ databases">
        <title>Chromosome-level genome of the transformable northern wattle, Acacia crassicarpa.</title>
        <authorList>
            <person name="Massaro I."/>
            <person name="Sinha N.R."/>
            <person name="Poethig S."/>
            <person name="Leichty A.R."/>
        </authorList>
    </citation>
    <scope>NUCLEOTIDE SEQUENCE</scope>
    <source>
        <strain evidence="19">Acra3RX</strain>
        <tissue evidence="19">Leaf</tissue>
    </source>
</reference>
<dbReference type="CDD" id="cd14066">
    <property type="entry name" value="STKc_IRAK"/>
    <property type="match status" value="1"/>
</dbReference>
<dbReference type="FunFam" id="1.10.510.10:FF:000161">
    <property type="entry name" value="Wall-associated receptor kinase-like 20"/>
    <property type="match status" value="1"/>
</dbReference>
<dbReference type="GO" id="GO:0004674">
    <property type="term" value="F:protein serine/threonine kinase activity"/>
    <property type="evidence" value="ECO:0007669"/>
    <property type="project" value="UniProtKB-KW"/>
</dbReference>
<comment type="caution">
    <text evidence="19">The sequence shown here is derived from an EMBL/GenBank/DDBJ whole genome shotgun (WGS) entry which is preliminary data.</text>
</comment>
<dbReference type="PROSITE" id="PS00107">
    <property type="entry name" value="PROTEIN_KINASE_ATP"/>
    <property type="match status" value="1"/>
</dbReference>
<keyword evidence="11 17" id="KW-0472">Membrane</keyword>
<dbReference type="SMART" id="SM00220">
    <property type="entry name" value="S_TKc"/>
    <property type="match status" value="1"/>
</dbReference>
<dbReference type="InterPro" id="IPR032872">
    <property type="entry name" value="WAK_assoc_C"/>
</dbReference>
<dbReference type="EMBL" id="JAWXYG010000010">
    <property type="protein sequence ID" value="KAK4260788.1"/>
    <property type="molecule type" value="Genomic_DNA"/>
</dbReference>
<comment type="catalytic activity">
    <reaction evidence="13">
        <text>L-threonyl-[protein] + ATP = O-phospho-L-threonyl-[protein] + ADP + H(+)</text>
        <dbReference type="Rhea" id="RHEA:46608"/>
        <dbReference type="Rhea" id="RHEA-COMP:11060"/>
        <dbReference type="Rhea" id="RHEA-COMP:11605"/>
        <dbReference type="ChEBI" id="CHEBI:15378"/>
        <dbReference type="ChEBI" id="CHEBI:30013"/>
        <dbReference type="ChEBI" id="CHEBI:30616"/>
        <dbReference type="ChEBI" id="CHEBI:61977"/>
        <dbReference type="ChEBI" id="CHEBI:456216"/>
        <dbReference type="EC" id="2.7.11.1"/>
    </reaction>
</comment>
<evidence type="ECO:0000256" key="13">
    <source>
        <dbReference type="ARBA" id="ARBA00047899"/>
    </source>
</evidence>
<evidence type="ECO:0000256" key="3">
    <source>
        <dbReference type="ARBA" id="ARBA00022527"/>
    </source>
</evidence>
<evidence type="ECO:0000256" key="17">
    <source>
        <dbReference type="SAM" id="Phobius"/>
    </source>
</evidence>
<feature type="domain" description="Protein kinase" evidence="18">
    <location>
        <begin position="356"/>
        <end position="634"/>
    </location>
</feature>
<evidence type="ECO:0000256" key="4">
    <source>
        <dbReference type="ARBA" id="ARBA00022679"/>
    </source>
</evidence>
<dbReference type="InterPro" id="IPR008271">
    <property type="entry name" value="Ser/Thr_kinase_AS"/>
</dbReference>
<keyword evidence="5 17" id="KW-0812">Transmembrane</keyword>
<dbReference type="Gene3D" id="3.30.200.20">
    <property type="entry name" value="Phosphorylase Kinase, domain 1"/>
    <property type="match status" value="1"/>
</dbReference>
<gene>
    <name evidence="19" type="ORF">QN277_003859</name>
</gene>
<keyword evidence="10 17" id="KW-1133">Transmembrane helix</keyword>
<accession>A0AAE1J2G8</accession>
<dbReference type="SUPFAM" id="SSF56112">
    <property type="entry name" value="Protein kinase-like (PK-like)"/>
    <property type="match status" value="1"/>
</dbReference>
<dbReference type="GO" id="GO:0005524">
    <property type="term" value="F:ATP binding"/>
    <property type="evidence" value="ECO:0007669"/>
    <property type="project" value="UniProtKB-UniRule"/>
</dbReference>
<feature type="compositionally biased region" description="Polar residues" evidence="16">
    <location>
        <begin position="689"/>
        <end position="698"/>
    </location>
</feature>
<evidence type="ECO:0000256" key="2">
    <source>
        <dbReference type="ARBA" id="ARBA00012513"/>
    </source>
</evidence>
<keyword evidence="4" id="KW-0808">Transferase</keyword>
<sequence length="698" mass="77520">MIQTHLFSSSFFFFFFVFLYSLTRFITLCSSVNPNFEACNHTICGNQTIKYPFYIEGRQRSFCGYPGFGLVCSDNGFPIINISNYQYVIHEISYPTQSTRVSEAVFSPPNAISSSSSCAIPRIHNMTLDGTRFSFASNQSDLFLLFGCNMGLLPRNFRKYRVGCSAENETISVLGMTEDGGDLRYASEKCNGSMVVKTKIGNETKGGEINGDVVRRGILLNWVVANCSWCEETGGKCGFDTNQTAYSFKCYCPDRDHALRCDPPVPASAAGDRSRVLKLGLGLGLGIGLLAILMIAWLIRRWCYLRKHGSYDDDDQFEPRNSYSADCSISDPENGNIYLGVPLFSYKQLQEATNNFDQARVLGDGGFGIVYYGKLSDGREIAVKRLFEHNYRRVEQFRNEVKILARLRHKNLVSLYGCTSRRSQDLLLVYEYISNGTVASHLQGNSNSLSTSTPLPWPIRLKIAIETASALVYLHASDIIHRDVKTNNILVDNNFNVKVADFGLSRLFPNDASHVSTAPQGTPGYVDPEYYQYYQLTSKSDVYSFGVVLIELISSKPAVDISRSKDEVNLSSLAMKKIQESAFMELVDPCLGIEKDGEVKRMVVSVGELAFQCLQRDKDLRPSMEDVLEALKKIQSGAGDEEVENLEGSDKPPPSSPTSISPEKEDVGLLKKVNPPPSSPNTVIDKWTSESSTPNASG</sequence>
<evidence type="ECO:0000256" key="16">
    <source>
        <dbReference type="SAM" id="MobiDB-lite"/>
    </source>
</evidence>
<dbReference type="InterPro" id="IPR017441">
    <property type="entry name" value="Protein_kinase_ATP_BS"/>
</dbReference>
<organism evidence="19 20">
    <name type="scientific">Acacia crassicarpa</name>
    <name type="common">northern wattle</name>
    <dbReference type="NCBI Taxonomy" id="499986"/>
    <lineage>
        <taxon>Eukaryota</taxon>
        <taxon>Viridiplantae</taxon>
        <taxon>Streptophyta</taxon>
        <taxon>Embryophyta</taxon>
        <taxon>Tracheophyta</taxon>
        <taxon>Spermatophyta</taxon>
        <taxon>Magnoliopsida</taxon>
        <taxon>eudicotyledons</taxon>
        <taxon>Gunneridae</taxon>
        <taxon>Pentapetalae</taxon>
        <taxon>rosids</taxon>
        <taxon>fabids</taxon>
        <taxon>Fabales</taxon>
        <taxon>Fabaceae</taxon>
        <taxon>Caesalpinioideae</taxon>
        <taxon>mimosoid clade</taxon>
        <taxon>Acacieae</taxon>
        <taxon>Acacia</taxon>
    </lineage>
</organism>
<keyword evidence="7 15" id="KW-0547">Nucleotide-binding</keyword>
<evidence type="ECO:0000256" key="7">
    <source>
        <dbReference type="ARBA" id="ARBA00022741"/>
    </source>
</evidence>
<dbReference type="PROSITE" id="PS00108">
    <property type="entry name" value="PROTEIN_KINASE_ST"/>
    <property type="match status" value="1"/>
</dbReference>
<keyword evidence="20" id="KW-1185">Reference proteome</keyword>
<evidence type="ECO:0000256" key="1">
    <source>
        <dbReference type="ARBA" id="ARBA00004167"/>
    </source>
</evidence>
<dbReference type="FunFam" id="3.30.200.20:FF:000039">
    <property type="entry name" value="receptor-like protein kinase FERONIA"/>
    <property type="match status" value="1"/>
</dbReference>
<dbReference type="Proteomes" id="UP001293593">
    <property type="component" value="Unassembled WGS sequence"/>
</dbReference>
<evidence type="ECO:0000256" key="12">
    <source>
        <dbReference type="ARBA" id="ARBA00023180"/>
    </source>
</evidence>
<dbReference type="GO" id="GO:0005886">
    <property type="term" value="C:plasma membrane"/>
    <property type="evidence" value="ECO:0007669"/>
    <property type="project" value="UniProtKB-ARBA"/>
</dbReference>
<dbReference type="Pfam" id="PF13947">
    <property type="entry name" value="GUB_WAK_bind"/>
    <property type="match status" value="1"/>
</dbReference>
<dbReference type="EC" id="2.7.11.1" evidence="2"/>
<evidence type="ECO:0000259" key="18">
    <source>
        <dbReference type="PROSITE" id="PS50011"/>
    </source>
</evidence>
<dbReference type="PANTHER" id="PTHR46008">
    <property type="entry name" value="LEAF RUST 10 DISEASE-RESISTANCE LOCUS RECEPTOR-LIKE PROTEIN KINASE-LIKE 1.4"/>
    <property type="match status" value="1"/>
</dbReference>
<feature type="transmembrane region" description="Helical" evidence="17">
    <location>
        <begin position="6"/>
        <end position="26"/>
    </location>
</feature>
<feature type="binding site" evidence="15">
    <location>
        <position position="384"/>
    </location>
    <ligand>
        <name>ATP</name>
        <dbReference type="ChEBI" id="CHEBI:30616"/>
    </ligand>
</feature>
<dbReference type="GO" id="GO:0030247">
    <property type="term" value="F:polysaccharide binding"/>
    <property type="evidence" value="ECO:0007669"/>
    <property type="project" value="InterPro"/>
</dbReference>
<feature type="transmembrane region" description="Helical" evidence="17">
    <location>
        <begin position="279"/>
        <end position="299"/>
    </location>
</feature>
<keyword evidence="6" id="KW-0732">Signal</keyword>
<keyword evidence="8" id="KW-0418">Kinase</keyword>
<feature type="region of interest" description="Disordered" evidence="16">
    <location>
        <begin position="636"/>
        <end position="698"/>
    </location>
</feature>
<dbReference type="AlphaFoldDB" id="A0AAE1J2G8"/>
<dbReference type="InterPro" id="IPR025287">
    <property type="entry name" value="WAK_GUB"/>
</dbReference>
<evidence type="ECO:0000256" key="5">
    <source>
        <dbReference type="ARBA" id="ARBA00022692"/>
    </source>
</evidence>
<keyword evidence="3" id="KW-0723">Serine/threonine-protein kinase</keyword>
<evidence type="ECO:0000256" key="8">
    <source>
        <dbReference type="ARBA" id="ARBA00022777"/>
    </source>
</evidence>
<evidence type="ECO:0000256" key="15">
    <source>
        <dbReference type="PROSITE-ProRule" id="PRU10141"/>
    </source>
</evidence>
<dbReference type="Pfam" id="PF00069">
    <property type="entry name" value="Pkinase"/>
    <property type="match status" value="1"/>
</dbReference>
<evidence type="ECO:0000256" key="11">
    <source>
        <dbReference type="ARBA" id="ARBA00023136"/>
    </source>
</evidence>
<evidence type="ECO:0000256" key="6">
    <source>
        <dbReference type="ARBA" id="ARBA00022729"/>
    </source>
</evidence>
<dbReference type="InterPro" id="IPR011009">
    <property type="entry name" value="Kinase-like_dom_sf"/>
</dbReference>
<protein>
    <recommendedName>
        <fullName evidence="2">non-specific serine/threonine protein kinase</fullName>
        <ecNumber evidence="2">2.7.11.1</ecNumber>
    </recommendedName>
</protein>